<reference evidence="1 2" key="1">
    <citation type="submission" date="2019-02" db="EMBL/GenBank/DDBJ databases">
        <title>Genomic Encyclopedia of Type Strains, Phase IV (KMG-IV): sequencing the most valuable type-strain genomes for metagenomic binning, comparative biology and taxonomic classification.</title>
        <authorList>
            <person name="Goeker M."/>
        </authorList>
    </citation>
    <scope>NUCLEOTIDE SEQUENCE [LARGE SCALE GENOMIC DNA]</scope>
    <source>
        <strain evidence="1 2">DSM 101727</strain>
    </source>
</reference>
<accession>A0A4Q7KGP0</accession>
<gene>
    <name evidence="1" type="ORF">EV193_109213</name>
</gene>
<dbReference type="AlphaFoldDB" id="A0A4Q7KGP0"/>
<dbReference type="PANTHER" id="PTHR43845">
    <property type="entry name" value="BLR5969 PROTEIN"/>
    <property type="match status" value="1"/>
</dbReference>
<organism evidence="1 2">
    <name type="scientific">Herbihabitans rhizosphaerae</name>
    <dbReference type="NCBI Taxonomy" id="1872711"/>
    <lineage>
        <taxon>Bacteria</taxon>
        <taxon>Bacillati</taxon>
        <taxon>Actinomycetota</taxon>
        <taxon>Actinomycetes</taxon>
        <taxon>Pseudonocardiales</taxon>
        <taxon>Pseudonocardiaceae</taxon>
        <taxon>Herbihabitans</taxon>
    </lineage>
</organism>
<dbReference type="PANTHER" id="PTHR43845:SF1">
    <property type="entry name" value="BLR5969 PROTEIN"/>
    <property type="match status" value="1"/>
</dbReference>
<comment type="caution">
    <text evidence="1">The sequence shown here is derived from an EMBL/GenBank/DDBJ whole genome shotgun (WGS) entry which is preliminary data.</text>
</comment>
<dbReference type="GO" id="GO:0016874">
    <property type="term" value="F:ligase activity"/>
    <property type="evidence" value="ECO:0007669"/>
    <property type="project" value="UniProtKB-KW"/>
</dbReference>
<sequence length="491" mass="53921">MRKPCSVVPVDLERPDVVLSAWRDFLTGDAVGAADPERRVLDLFQDVAATVPAYRAFLGEHGVDPGAVSTMDDFRKLPLCTKENYHRRYPLPELCRGGRLAGCDMIAVSSGSSGQPTVWPRFVTDELSVAARFDQVLRHGFRAHERSTLAVVCFPLGTWVGGLYTTSCLRHLAAKGFPLTVVAPGNNKAEILRVIPELAPHFEQTVLFGYPPFLKDVVDTGRTDLDWAAYSVKMVLAGEVFSEQWRDLVGERAGMADPVRDTASLYGTADAGVLGNETPLSVSVRRFLAAQPKLAAELFGQQRLPTLVQYDPGSRYCEERDGTLLFSGDNGIPLIRYHIADEGGVIGHRELLDFCVRNGFRPGFDEPALPFVYVFGRSLFAVSFFGANVYPENVTVGLEQPEVSARVTGKFVIEVTEDGDADARLRVTVEQAPGVTADRAAVASAIRDALVLLNSEYANYVPARRQLPDVELRDAGDPEYFPVGVKHRYTR</sequence>
<dbReference type="InterPro" id="IPR042099">
    <property type="entry name" value="ANL_N_sf"/>
</dbReference>
<keyword evidence="1" id="KW-0436">Ligase</keyword>
<keyword evidence="2" id="KW-1185">Reference proteome</keyword>
<protein>
    <submittedName>
        <fullName evidence="1">Phenylacetate-CoA ligase</fullName>
    </submittedName>
</protein>
<evidence type="ECO:0000313" key="1">
    <source>
        <dbReference type="EMBL" id="RZS34422.1"/>
    </source>
</evidence>
<name>A0A4Q7KGP0_9PSEU</name>
<dbReference type="EMBL" id="SGWQ01000009">
    <property type="protein sequence ID" value="RZS34422.1"/>
    <property type="molecule type" value="Genomic_DNA"/>
</dbReference>
<evidence type="ECO:0000313" key="2">
    <source>
        <dbReference type="Proteomes" id="UP000294257"/>
    </source>
</evidence>
<proteinExistence type="predicted"/>
<dbReference type="Gene3D" id="3.40.50.12780">
    <property type="entry name" value="N-terminal domain of ligase-like"/>
    <property type="match status" value="1"/>
</dbReference>
<dbReference type="SUPFAM" id="SSF56801">
    <property type="entry name" value="Acetyl-CoA synthetase-like"/>
    <property type="match status" value="1"/>
</dbReference>
<dbReference type="Proteomes" id="UP000294257">
    <property type="component" value="Unassembled WGS sequence"/>
</dbReference>